<name>A0A061AL26_RHOTO</name>
<dbReference type="PANTHER" id="PTHR47345:SF1">
    <property type="entry name" value="CUT9-INTERACTING PROTEIN SCN1"/>
    <property type="match status" value="1"/>
</dbReference>
<dbReference type="Gene3D" id="3.20.20.140">
    <property type="entry name" value="Metal-dependent hydrolases"/>
    <property type="match status" value="1"/>
</dbReference>
<accession>A0A061AL26</accession>
<proteinExistence type="predicted"/>
<sequence>MPWNDTRPWIKDPATRFSSPPDPAILARLHDAHCHPSDDDEFVPETLRRLKTGILCAMSSSLANQEKTREVYKADPDKVVPFFGLHPWFCHPISFEPPDAVPAKADHYRSLFPDLSDSSAARPSLSSVLDSFPDPVSMSTYLSDLEANLSAHPTSHVGEIGLDRAFRIPTPPHIAADKRNPKHTDLATPLSHQLRIVEAQVDLAIRLGKNISLHSVRAPQETVDMLRRFKEVKGEGWQRIRVCLHSFGGSAESAKQIQKAHPNVFFSFATIISGRSPHFHKLLQAIEPDRLLVESDFSDTREIDNQIWEVFQEILTALSWTPEEAVSRLGANWERFVSPIDERPKPKLSNREKKRERKRVDLYVSDEEEA</sequence>
<protein>
    <submittedName>
        <fullName evidence="1">RHTO0S03e07096g1_1</fullName>
    </submittedName>
</protein>
<dbReference type="InterPro" id="IPR032466">
    <property type="entry name" value="Metal_Hydrolase"/>
</dbReference>
<dbReference type="AlphaFoldDB" id="A0A061AL26"/>
<dbReference type="SUPFAM" id="SSF51556">
    <property type="entry name" value="Metallo-dependent hydrolases"/>
    <property type="match status" value="1"/>
</dbReference>
<dbReference type="InterPro" id="IPR053044">
    <property type="entry name" value="Metallo-hydrolase/TatD-type"/>
</dbReference>
<evidence type="ECO:0000313" key="1">
    <source>
        <dbReference type="EMBL" id="CDR38264.1"/>
    </source>
</evidence>
<gene>
    <name evidence="1" type="ORF">RHTO0S_03e07096g</name>
</gene>
<dbReference type="PANTHER" id="PTHR47345">
    <property type="entry name" value="CUT9-INTERACTING PROTEIN SCN1"/>
    <property type="match status" value="1"/>
</dbReference>
<dbReference type="OrthoDB" id="413993at2759"/>
<dbReference type="EMBL" id="LK052938">
    <property type="protein sequence ID" value="CDR38264.1"/>
    <property type="molecule type" value="Genomic_DNA"/>
</dbReference>
<organism evidence="1">
    <name type="scientific">Rhodotorula toruloides</name>
    <name type="common">Yeast</name>
    <name type="synonym">Rhodosporidium toruloides</name>
    <dbReference type="NCBI Taxonomy" id="5286"/>
    <lineage>
        <taxon>Eukaryota</taxon>
        <taxon>Fungi</taxon>
        <taxon>Dikarya</taxon>
        <taxon>Basidiomycota</taxon>
        <taxon>Pucciniomycotina</taxon>
        <taxon>Microbotryomycetes</taxon>
        <taxon>Sporidiobolales</taxon>
        <taxon>Sporidiobolaceae</taxon>
        <taxon>Rhodotorula</taxon>
    </lineage>
</organism>
<dbReference type="GO" id="GO:0016788">
    <property type="term" value="F:hydrolase activity, acting on ester bonds"/>
    <property type="evidence" value="ECO:0007669"/>
    <property type="project" value="InterPro"/>
</dbReference>
<dbReference type="InterPro" id="IPR001130">
    <property type="entry name" value="TatD-like"/>
</dbReference>
<reference evidence="1" key="1">
    <citation type="journal article" date="2014" name="Genome Announc.">
        <title>Draft genome sequence of Rhodosporidium toruloides CECT1137, an oleaginous yeast of biotechnological interest.</title>
        <authorList>
            <person name="Morin N."/>
            <person name="Calcas X."/>
            <person name="Devillers H."/>
            <person name="Durrens P."/>
            <person name="Sherman D.J."/>
            <person name="Nicaud J.-M."/>
            <person name="Neuveglise C."/>
        </authorList>
    </citation>
    <scope>NUCLEOTIDE SEQUENCE</scope>
    <source>
        <strain evidence="1">CECT1137</strain>
    </source>
</reference>
<dbReference type="Pfam" id="PF01026">
    <property type="entry name" value="TatD_DNase"/>
    <property type="match status" value="1"/>
</dbReference>